<protein>
    <submittedName>
        <fullName evidence="1">ATP synthase subunit s-like protein</fullName>
    </submittedName>
</protein>
<proteinExistence type="predicted"/>
<dbReference type="FunCoup" id="A0A067R1Z7">
    <property type="interactions" value="902"/>
</dbReference>
<gene>
    <name evidence="1" type="ORF">L798_08624</name>
</gene>
<evidence type="ECO:0000313" key="2">
    <source>
        <dbReference type="Proteomes" id="UP000027135"/>
    </source>
</evidence>
<dbReference type="Gene3D" id="3.80.10.10">
    <property type="entry name" value="Ribonuclease Inhibitor"/>
    <property type="match status" value="1"/>
</dbReference>
<dbReference type="STRING" id="136037.A0A067R1Z7"/>
<reference evidence="1 2" key="1">
    <citation type="journal article" date="2014" name="Nat. Commun.">
        <title>Molecular traces of alternative social organization in a termite genome.</title>
        <authorList>
            <person name="Terrapon N."/>
            <person name="Li C."/>
            <person name="Robertson H.M."/>
            <person name="Ji L."/>
            <person name="Meng X."/>
            <person name="Booth W."/>
            <person name="Chen Z."/>
            <person name="Childers C.P."/>
            <person name="Glastad K.M."/>
            <person name="Gokhale K."/>
            <person name="Gowin J."/>
            <person name="Gronenberg W."/>
            <person name="Hermansen R.A."/>
            <person name="Hu H."/>
            <person name="Hunt B.G."/>
            <person name="Huylmans A.K."/>
            <person name="Khalil S.M."/>
            <person name="Mitchell R.D."/>
            <person name="Munoz-Torres M.C."/>
            <person name="Mustard J.A."/>
            <person name="Pan H."/>
            <person name="Reese J.T."/>
            <person name="Scharf M.E."/>
            <person name="Sun F."/>
            <person name="Vogel H."/>
            <person name="Xiao J."/>
            <person name="Yang W."/>
            <person name="Yang Z."/>
            <person name="Yang Z."/>
            <person name="Zhou J."/>
            <person name="Zhu J."/>
            <person name="Brent C.S."/>
            <person name="Elsik C.G."/>
            <person name="Goodisman M.A."/>
            <person name="Liberles D.A."/>
            <person name="Roe R.M."/>
            <person name="Vargo E.L."/>
            <person name="Vilcinskas A."/>
            <person name="Wang J."/>
            <person name="Bornberg-Bauer E."/>
            <person name="Korb J."/>
            <person name="Zhang G."/>
            <person name="Liebig J."/>
        </authorList>
    </citation>
    <scope>NUCLEOTIDE SEQUENCE [LARGE SCALE GENOMIC DNA]</scope>
    <source>
        <tissue evidence="1">Whole organism</tissue>
    </source>
</reference>
<organism evidence="1 2">
    <name type="scientific">Zootermopsis nevadensis</name>
    <name type="common">Dampwood termite</name>
    <dbReference type="NCBI Taxonomy" id="136037"/>
    <lineage>
        <taxon>Eukaryota</taxon>
        <taxon>Metazoa</taxon>
        <taxon>Ecdysozoa</taxon>
        <taxon>Arthropoda</taxon>
        <taxon>Hexapoda</taxon>
        <taxon>Insecta</taxon>
        <taxon>Pterygota</taxon>
        <taxon>Neoptera</taxon>
        <taxon>Polyneoptera</taxon>
        <taxon>Dictyoptera</taxon>
        <taxon>Blattodea</taxon>
        <taxon>Blattoidea</taxon>
        <taxon>Termitoidae</taxon>
        <taxon>Termopsidae</taxon>
        <taxon>Zootermopsis</taxon>
    </lineage>
</organism>
<keyword evidence="2" id="KW-1185">Reference proteome</keyword>
<dbReference type="InterPro" id="IPR032675">
    <property type="entry name" value="LRR_dom_sf"/>
</dbReference>
<dbReference type="EMBL" id="KK852771">
    <property type="protein sequence ID" value="KDR16882.1"/>
    <property type="molecule type" value="Genomic_DNA"/>
</dbReference>
<dbReference type="SUPFAM" id="SSF52047">
    <property type="entry name" value="RNI-like"/>
    <property type="match status" value="1"/>
</dbReference>
<accession>A0A067R1Z7</accession>
<name>A0A067R1Z7_ZOONE</name>
<dbReference type="Proteomes" id="UP000027135">
    <property type="component" value="Unassembled WGS sequence"/>
</dbReference>
<dbReference type="AlphaFoldDB" id="A0A067R1Z7"/>
<evidence type="ECO:0000313" key="1">
    <source>
        <dbReference type="EMBL" id="KDR16882.1"/>
    </source>
</evidence>
<dbReference type="eggNOG" id="KOG3864">
    <property type="taxonomic scope" value="Eukaryota"/>
</dbReference>
<dbReference type="OMA" id="VWCLDRI"/>
<dbReference type="InParanoid" id="A0A067R1Z7"/>
<sequence>MGIESFRRVPFILIKIIIPENMSCEKTMRYLIQCGHKQFLPYLKVLCTNRYCTEVKPETKSNPTLWRKPWAHKEGEWFSMFRLFAPEKGGSLEVIRILQNNINFSPQAIQKWIKKTKREASILDMKYIPERHDILGSNLAAAHFLVHRGAAIRFVGSTEWIKRQGDEYDLPNKYNPDYLVEAIDILDMKLYYEGFQNMTNLSSLQWLSLQNCVEVDDWFLDKISCEYQSSLEYLDIGNCVQVSHRGISALYRMSKLRTLKVHNIANSQMFQLACLMLEDIHPQLNIEGVTYLDSENQSV</sequence>